<feature type="binding site" evidence="9">
    <location>
        <position position="431"/>
    </location>
    <ligand>
        <name>ATP</name>
        <dbReference type="ChEBI" id="CHEBI:30616"/>
    </ligand>
</feature>
<dbReference type="PANTHER" id="PTHR46425:SF1">
    <property type="entry name" value="TRANSCRIPTION TERMINATION FACTOR RHO"/>
    <property type="match status" value="1"/>
</dbReference>
<dbReference type="SMART" id="SM00959">
    <property type="entry name" value="Rho_N"/>
    <property type="match status" value="1"/>
</dbReference>
<feature type="region of interest" description="Disordered" evidence="12">
    <location>
        <begin position="40"/>
        <end position="265"/>
    </location>
</feature>
<feature type="compositionally biased region" description="Basic and acidic residues" evidence="12">
    <location>
        <begin position="44"/>
        <end position="57"/>
    </location>
</feature>
<evidence type="ECO:0000256" key="2">
    <source>
        <dbReference type="ARBA" id="ARBA00022741"/>
    </source>
</evidence>
<dbReference type="Gene3D" id="2.40.50.140">
    <property type="entry name" value="Nucleic acid-binding proteins"/>
    <property type="match status" value="1"/>
</dbReference>
<comment type="subunit">
    <text evidence="9">Homohexamer. The homohexamer assembles into an open ring structure.</text>
</comment>
<evidence type="ECO:0000256" key="11">
    <source>
        <dbReference type="PROSITE-ProRule" id="PRU01203"/>
    </source>
</evidence>
<dbReference type="PROSITE" id="PS51856">
    <property type="entry name" value="RHO_RNA_BD"/>
    <property type="match status" value="1"/>
</dbReference>
<dbReference type="GO" id="GO:0006353">
    <property type="term" value="P:DNA-templated transcription termination"/>
    <property type="evidence" value="ECO:0007669"/>
    <property type="project" value="UniProtKB-UniRule"/>
</dbReference>
<dbReference type="CDD" id="cd01128">
    <property type="entry name" value="rho_factor_C"/>
    <property type="match status" value="1"/>
</dbReference>
<feature type="compositionally biased region" description="Polar residues" evidence="12">
    <location>
        <begin position="135"/>
        <end position="146"/>
    </location>
</feature>
<dbReference type="OrthoDB" id="9805197at2"/>
<dbReference type="Pfam" id="PF00006">
    <property type="entry name" value="ATP-synt_ab"/>
    <property type="match status" value="1"/>
</dbReference>
<dbReference type="Pfam" id="PF07497">
    <property type="entry name" value="Rho_RNA_bind"/>
    <property type="match status" value="1"/>
</dbReference>
<dbReference type="InterPro" id="IPR011113">
    <property type="entry name" value="Rho_RNA-bd"/>
</dbReference>
<dbReference type="NCBIfam" id="TIGR00767">
    <property type="entry name" value="rho"/>
    <property type="match status" value="1"/>
</dbReference>
<comment type="function">
    <text evidence="9">Facilitates transcription termination by a mechanism that involves Rho binding to the nascent RNA, activation of Rho's RNA-dependent ATPase activity, and release of the mRNA from the DNA template.</text>
</comment>
<feature type="binding site" evidence="9">
    <location>
        <begin position="400"/>
        <end position="405"/>
    </location>
    <ligand>
        <name>ATP</name>
        <dbReference type="ChEBI" id="CHEBI:30616"/>
    </ligand>
</feature>
<dbReference type="InterPro" id="IPR011112">
    <property type="entry name" value="Rho-like_N"/>
</dbReference>
<dbReference type="HAMAP" id="MF_01884">
    <property type="entry name" value="Rho"/>
    <property type="match status" value="1"/>
</dbReference>
<dbReference type="InterPro" id="IPR004665">
    <property type="entry name" value="Term_rho"/>
</dbReference>
<comment type="similarity">
    <text evidence="9 11">Belongs to the Rho family.</text>
</comment>
<evidence type="ECO:0000256" key="10">
    <source>
        <dbReference type="NCBIfam" id="TIGR00767"/>
    </source>
</evidence>
<keyword evidence="15" id="KW-1185">Reference proteome</keyword>
<evidence type="ECO:0000256" key="3">
    <source>
        <dbReference type="ARBA" id="ARBA00022801"/>
    </source>
</evidence>
<dbReference type="SMART" id="SM00357">
    <property type="entry name" value="CSP"/>
    <property type="match status" value="1"/>
</dbReference>
<feature type="domain" description="Rho RNA-BD" evidence="13">
    <location>
        <begin position="272"/>
        <end position="345"/>
    </location>
</feature>
<keyword evidence="7 9" id="KW-0805">Transcription regulation</keyword>
<evidence type="ECO:0000313" key="15">
    <source>
        <dbReference type="Proteomes" id="UP000324781"/>
    </source>
</evidence>
<dbReference type="EC" id="3.6.4.-" evidence="9 10"/>
<sequence>MEDRSILEKKSLEDLRYIAKMLGLKSIYKYRKSELIDYITDSAKSNEVKKDEQKSKQGEQMPAEGQAVESVQADSREKKASRKAESKADATSKRRGRPKKAETVEDTSNTVDESAISSGAPGTDNVPAGAEAESPSEQSVALTTSPEKADQSVDDSKNTHAVPDEEQAPKRTSRIRIKRPGDGAKAESGTDAAQDKAAEPQADVPSGPVTYLSDEGQEQQQAKDEANQVPADESMTVPEKDKEEGTAETDAARDSRNGKISKAKDLSKLESDNPVTGILEVLPDGYGFLRGHNYLSGPKDIYVSPSQIRRFNLKTGDKIVGKGRIQKDGEKFQALLYVTSVNGDPPEVAMKRKPFDQLTPIYPNERLTLESDPKELSTRLIDLIAPIGKGQRGLIVSPPKAGKTILLKKIANAITLKYPEIEVIVLLIDERPEEVTDMQRSIKGDVIYSTFDEVPEHHIKVAEMVLERAQRLVEQKRDVVILLDSITRLARAYNLTIPPTGRTLSGGLDPGALHKPKRFFGAARNIENGGSLTIIATALIDTGSRMDDVIYEEFKGTGNLEIHLDRKLSEKRIFPAIDINRSGTRREELLLSQKELDGIWTIRKAMSNLGTAEVTELIINRLLMTKTNEEFVNGINTALLQKEKNSFDPYR</sequence>
<proteinExistence type="inferred from homology"/>
<dbReference type="EMBL" id="FQZP01000003">
    <property type="protein sequence ID" value="SHI49135.1"/>
    <property type="molecule type" value="Genomic_DNA"/>
</dbReference>
<dbReference type="GO" id="GO:0003723">
    <property type="term" value="F:RNA binding"/>
    <property type="evidence" value="ECO:0007669"/>
    <property type="project" value="UniProtKB-UniRule"/>
</dbReference>
<keyword evidence="2 9" id="KW-0547">Nucleotide-binding</keyword>
<evidence type="ECO:0000256" key="7">
    <source>
        <dbReference type="ARBA" id="ARBA00023015"/>
    </source>
</evidence>
<dbReference type="GO" id="GO:0005524">
    <property type="term" value="F:ATP binding"/>
    <property type="evidence" value="ECO:0007669"/>
    <property type="project" value="UniProtKB-UniRule"/>
</dbReference>
<keyword evidence="4 9" id="KW-0347">Helicase</keyword>
<keyword evidence="5 9" id="KW-0067">ATP-binding</keyword>
<feature type="compositionally biased region" description="Basic and acidic residues" evidence="12">
    <location>
        <begin position="147"/>
        <end position="158"/>
    </location>
</feature>
<dbReference type="GO" id="GO:0016787">
    <property type="term" value="F:hydrolase activity"/>
    <property type="evidence" value="ECO:0007669"/>
    <property type="project" value="UniProtKB-KW"/>
</dbReference>
<accession>A0A1M6BK82</accession>
<dbReference type="InterPro" id="IPR000194">
    <property type="entry name" value="ATPase_F1/V1/A1_a/bsu_nucl-bd"/>
</dbReference>
<dbReference type="GO" id="GO:0008186">
    <property type="term" value="F:ATP-dependent activity, acting on RNA"/>
    <property type="evidence" value="ECO:0007669"/>
    <property type="project" value="UniProtKB-UniRule"/>
</dbReference>
<protein>
    <recommendedName>
        <fullName evidence="9 10">Transcription termination factor Rho</fullName>
        <ecNumber evidence="9 10">3.6.4.-</ecNumber>
    </recommendedName>
    <alternativeName>
        <fullName evidence="9">ATP-dependent helicase Rho</fullName>
    </alternativeName>
</protein>
<name>A0A1M6BK82_9FIRM</name>
<evidence type="ECO:0000259" key="13">
    <source>
        <dbReference type="PROSITE" id="PS51856"/>
    </source>
</evidence>
<dbReference type="SUPFAM" id="SSF52540">
    <property type="entry name" value="P-loop containing nucleoside triphosphate hydrolases"/>
    <property type="match status" value="1"/>
</dbReference>
<feature type="compositionally biased region" description="Polar residues" evidence="12">
    <location>
        <begin position="106"/>
        <end position="117"/>
    </location>
</feature>
<dbReference type="InterPro" id="IPR003593">
    <property type="entry name" value="AAA+_ATPase"/>
</dbReference>
<evidence type="ECO:0000313" key="14">
    <source>
        <dbReference type="EMBL" id="SHI49135.1"/>
    </source>
</evidence>
<keyword evidence="3 9" id="KW-0378">Hydrolase</keyword>
<evidence type="ECO:0000256" key="6">
    <source>
        <dbReference type="ARBA" id="ARBA00022884"/>
    </source>
</evidence>
<dbReference type="InterPro" id="IPR012340">
    <property type="entry name" value="NA-bd_OB-fold"/>
</dbReference>
<dbReference type="RefSeq" id="WP_149677586.1">
    <property type="nucleotide sequence ID" value="NZ_FQZP01000003.1"/>
</dbReference>
<dbReference type="SUPFAM" id="SSF50249">
    <property type="entry name" value="Nucleic acid-binding proteins"/>
    <property type="match status" value="1"/>
</dbReference>
<dbReference type="Gene3D" id="3.40.50.300">
    <property type="entry name" value="P-loop containing nucleotide triphosphate hydrolases"/>
    <property type="match status" value="1"/>
</dbReference>
<evidence type="ECO:0000256" key="9">
    <source>
        <dbReference type="HAMAP-Rule" id="MF_01884"/>
    </source>
</evidence>
<evidence type="ECO:0000256" key="5">
    <source>
        <dbReference type="ARBA" id="ARBA00022840"/>
    </source>
</evidence>
<reference evidence="14 15" key="1">
    <citation type="submission" date="2016-11" db="EMBL/GenBank/DDBJ databases">
        <authorList>
            <person name="Varghese N."/>
            <person name="Submissions S."/>
        </authorList>
    </citation>
    <scope>NUCLEOTIDE SEQUENCE [LARGE SCALE GENOMIC DNA]</scope>
    <source>
        <strain evidence="14 15">DSM 19027</strain>
    </source>
</reference>
<organism evidence="14 15">
    <name type="scientific">Thermoclostridium caenicola</name>
    <dbReference type="NCBI Taxonomy" id="659425"/>
    <lineage>
        <taxon>Bacteria</taxon>
        <taxon>Bacillati</taxon>
        <taxon>Bacillota</taxon>
        <taxon>Clostridia</taxon>
        <taxon>Eubacteriales</taxon>
        <taxon>Oscillospiraceae</taxon>
        <taxon>Thermoclostridium</taxon>
    </lineage>
</organism>
<dbReference type="AlphaFoldDB" id="A0A1M6BK82"/>
<dbReference type="InterPro" id="IPR041703">
    <property type="entry name" value="Rho_factor_ATP-bd"/>
</dbReference>
<keyword evidence="1 9" id="KW-0806">Transcription termination</keyword>
<feature type="compositionally biased region" description="Basic and acidic residues" evidence="12">
    <location>
        <begin position="238"/>
        <end position="265"/>
    </location>
</feature>
<dbReference type="InterPro" id="IPR027417">
    <property type="entry name" value="P-loop_NTPase"/>
</dbReference>
<dbReference type="SMART" id="SM00382">
    <property type="entry name" value="AAA"/>
    <property type="match status" value="1"/>
</dbReference>
<evidence type="ECO:0000256" key="1">
    <source>
        <dbReference type="ARBA" id="ARBA00022472"/>
    </source>
</evidence>
<dbReference type="PANTHER" id="PTHR46425">
    <property type="entry name" value="TRANSCRIPTION TERMINATION FACTOR RHO"/>
    <property type="match status" value="1"/>
</dbReference>
<dbReference type="InterPro" id="IPR011129">
    <property type="entry name" value="CSD"/>
</dbReference>
<evidence type="ECO:0000256" key="12">
    <source>
        <dbReference type="SAM" id="MobiDB-lite"/>
    </source>
</evidence>
<dbReference type="Pfam" id="PF07498">
    <property type="entry name" value="Rho_N"/>
    <property type="match status" value="1"/>
</dbReference>
<keyword evidence="8 9" id="KW-0804">Transcription</keyword>
<dbReference type="Proteomes" id="UP000324781">
    <property type="component" value="Unassembled WGS sequence"/>
</dbReference>
<keyword evidence="6 9" id="KW-0694">RNA-binding</keyword>
<dbReference type="CDD" id="cd04459">
    <property type="entry name" value="Rho_CSD"/>
    <property type="match status" value="1"/>
</dbReference>
<gene>
    <name evidence="9" type="primary">rho</name>
    <name evidence="14" type="ORF">SAMN05444373_100339</name>
</gene>
<evidence type="ECO:0000256" key="8">
    <source>
        <dbReference type="ARBA" id="ARBA00023163"/>
    </source>
</evidence>
<dbReference type="GO" id="GO:0004386">
    <property type="term" value="F:helicase activity"/>
    <property type="evidence" value="ECO:0007669"/>
    <property type="project" value="UniProtKB-UniRule"/>
</dbReference>
<comment type="caution">
    <text evidence="9">Lacks conserved residue(s) required for the propagation of feature annotation.</text>
</comment>
<evidence type="ECO:0000256" key="4">
    <source>
        <dbReference type="ARBA" id="ARBA00022806"/>
    </source>
</evidence>
<dbReference type="NCBIfam" id="NF006886">
    <property type="entry name" value="PRK09376.1"/>
    <property type="match status" value="1"/>
</dbReference>
<feature type="binding site" evidence="9">
    <location>
        <begin position="388"/>
        <end position="393"/>
    </location>
    <ligand>
        <name>ATP</name>
        <dbReference type="ChEBI" id="CHEBI:30616"/>
    </ligand>
</feature>
<feature type="compositionally biased region" description="Basic and acidic residues" evidence="12">
    <location>
        <begin position="74"/>
        <end position="92"/>
    </location>
</feature>